<dbReference type="Proteomes" id="UP000248795">
    <property type="component" value="Unassembled WGS sequence"/>
</dbReference>
<sequence>MAELSIRIDFGPELRVGPGKIALLEQIAALGSISAGGRAMDMSYRRAWELIEELNTIFGKPVVESRSGGRKGGGATLTPLGLALISRYRAMERAAAAATEPHLKALAGEIANA</sequence>
<dbReference type="RefSeq" id="WP_111199300.1">
    <property type="nucleotide sequence ID" value="NZ_QKVK01000007.1"/>
</dbReference>
<dbReference type="InterPro" id="IPR051815">
    <property type="entry name" value="Molybdate_resp_trans_reg"/>
</dbReference>
<accession>A0A2W2BR94</accession>
<keyword evidence="2" id="KW-1185">Reference proteome</keyword>
<reference evidence="2" key="1">
    <citation type="submission" date="2018-06" db="EMBL/GenBank/DDBJ databases">
        <title>Aestuariibacter litoralis strain KCTC 52945T.</title>
        <authorList>
            <person name="Li X."/>
            <person name="Salam N."/>
            <person name="Li J.-L."/>
            <person name="Chen Y.-M."/>
            <person name="Yang Z.-W."/>
            <person name="Zhang L.-Y."/>
            <person name="Han M.-X."/>
            <person name="Xiao M."/>
            <person name="Li W.-J."/>
        </authorList>
    </citation>
    <scope>NUCLEOTIDE SEQUENCE [LARGE SCALE GENOMIC DNA]</scope>
    <source>
        <strain evidence="2">KCTC 52945</strain>
    </source>
</reference>
<gene>
    <name evidence="1" type="ORF">DK847_14770</name>
</gene>
<protein>
    <submittedName>
        <fullName evidence="1">LysR family transcriptional regulator</fullName>
    </submittedName>
</protein>
<dbReference type="PANTHER" id="PTHR30432">
    <property type="entry name" value="TRANSCRIPTIONAL REGULATOR MODE"/>
    <property type="match status" value="1"/>
</dbReference>
<comment type="caution">
    <text evidence="1">The sequence shown here is derived from an EMBL/GenBank/DDBJ whole genome shotgun (WGS) entry which is preliminary data.</text>
</comment>
<dbReference type="InterPro" id="IPR036388">
    <property type="entry name" value="WH-like_DNA-bd_sf"/>
</dbReference>
<dbReference type="InterPro" id="IPR036390">
    <property type="entry name" value="WH_DNA-bd_sf"/>
</dbReference>
<organism evidence="1 2">
    <name type="scientific">Aestuariivirga litoralis</name>
    <dbReference type="NCBI Taxonomy" id="2650924"/>
    <lineage>
        <taxon>Bacteria</taxon>
        <taxon>Pseudomonadati</taxon>
        <taxon>Pseudomonadota</taxon>
        <taxon>Alphaproteobacteria</taxon>
        <taxon>Hyphomicrobiales</taxon>
        <taxon>Aestuariivirgaceae</taxon>
        <taxon>Aestuariivirga</taxon>
    </lineage>
</organism>
<dbReference type="AlphaFoldDB" id="A0A2W2BR94"/>
<dbReference type="PANTHER" id="PTHR30432:SF1">
    <property type="entry name" value="DNA-BINDING TRANSCRIPTIONAL DUAL REGULATOR MODE"/>
    <property type="match status" value="1"/>
</dbReference>
<name>A0A2W2BR94_9HYPH</name>
<evidence type="ECO:0000313" key="2">
    <source>
        <dbReference type="Proteomes" id="UP000248795"/>
    </source>
</evidence>
<evidence type="ECO:0000313" key="1">
    <source>
        <dbReference type="EMBL" id="PZF75916.1"/>
    </source>
</evidence>
<dbReference type="EMBL" id="QKVK01000007">
    <property type="protein sequence ID" value="PZF75916.1"/>
    <property type="molecule type" value="Genomic_DNA"/>
</dbReference>
<dbReference type="SUPFAM" id="SSF46785">
    <property type="entry name" value="Winged helix' DNA-binding domain"/>
    <property type="match status" value="1"/>
</dbReference>
<proteinExistence type="predicted"/>
<dbReference type="Gene3D" id="1.10.10.10">
    <property type="entry name" value="Winged helix-like DNA-binding domain superfamily/Winged helix DNA-binding domain"/>
    <property type="match status" value="1"/>
</dbReference>